<gene>
    <name evidence="1" type="ORF">LS48_00700</name>
</gene>
<dbReference type="EMBL" id="JRWG01000001">
    <property type="protein sequence ID" value="KXO01031.1"/>
    <property type="molecule type" value="Genomic_DNA"/>
</dbReference>
<evidence type="ECO:0000313" key="2">
    <source>
        <dbReference type="Proteomes" id="UP000070138"/>
    </source>
</evidence>
<comment type="caution">
    <text evidence="1">The sequence shown here is derived from an EMBL/GenBank/DDBJ whole genome shotgun (WGS) entry which is preliminary data.</text>
</comment>
<reference evidence="1 2" key="2">
    <citation type="journal article" date="2016" name="Int. J. Syst. Evol. Microbiol.">
        <title>Vitellibacter aquimaris sp. nov., a marine bacterium isolated from seawater.</title>
        <authorList>
            <person name="Thevarajoo S."/>
            <person name="Selvaratnam C."/>
            <person name="Goh K.M."/>
            <person name="Hong K.W."/>
            <person name="Chan X.Y."/>
            <person name="Chan K.G."/>
            <person name="Chong C.S."/>
        </authorList>
    </citation>
    <scope>NUCLEOTIDE SEQUENCE [LARGE SCALE GENOMIC DNA]</scope>
    <source>
        <strain evidence="1 2">D-24</strain>
    </source>
</reference>
<dbReference type="Proteomes" id="UP000070138">
    <property type="component" value="Unassembled WGS sequence"/>
</dbReference>
<reference evidence="2" key="1">
    <citation type="submission" date="2014-10" db="EMBL/GenBank/DDBJ databases">
        <title>Genome sequencing of Vitellibacter sp. D-24.</title>
        <authorList>
            <person name="Thevarajoo S."/>
            <person name="Selvaratnam C."/>
            <person name="Goh K.M."/>
            <person name="Chong C.S."/>
        </authorList>
    </citation>
    <scope>NUCLEOTIDE SEQUENCE [LARGE SCALE GENOMIC DNA]</scope>
    <source>
        <strain evidence="2">D-24</strain>
    </source>
</reference>
<sequence>MSFTATYKILFGMNLYHHYFLDDGSIAFDANATLKEAQLNKYNFGDFCEIIPSEETQEIFKGSKLVFKTTPSGFTIYAKAEETAPNSGTYRPFVNLPQTTVFNFLIYVKDPLFENYSTVNPKPAIPYYFSNKKPVSEGVSFNYLDLETTTLPVENFTINQTSYGEMAKNLSTKEKIGLFGIISLEMAGDDTVPFDGNARNILNANGTIPAFPKTFKLQLKNRSTIWNYRDASTNTLLHSTDPTTLPLAKNGIIGYSFNGQERPSAFPSRLIFEKDGGGNIIKTISEIFINQ</sequence>
<organism evidence="1 2">
    <name type="scientific">Aequorivita aquimaris</name>
    <dbReference type="NCBI Taxonomy" id="1548749"/>
    <lineage>
        <taxon>Bacteria</taxon>
        <taxon>Pseudomonadati</taxon>
        <taxon>Bacteroidota</taxon>
        <taxon>Flavobacteriia</taxon>
        <taxon>Flavobacteriales</taxon>
        <taxon>Flavobacteriaceae</taxon>
        <taxon>Aequorivita</taxon>
    </lineage>
</organism>
<dbReference type="STRING" id="1548749.LS48_00700"/>
<proteinExistence type="predicted"/>
<dbReference type="AlphaFoldDB" id="A0A137RLI7"/>
<name>A0A137RLI7_9FLAO</name>
<keyword evidence="2" id="KW-1185">Reference proteome</keyword>
<accession>A0A137RLI7</accession>
<evidence type="ECO:0000313" key="1">
    <source>
        <dbReference type="EMBL" id="KXO01031.1"/>
    </source>
</evidence>
<protein>
    <submittedName>
        <fullName evidence="1">Uncharacterized protein</fullName>
    </submittedName>
</protein>